<evidence type="ECO:0000313" key="2">
    <source>
        <dbReference type="EMBL" id="KAF5195565.1"/>
    </source>
</evidence>
<dbReference type="InterPro" id="IPR026960">
    <property type="entry name" value="RVT-Znf"/>
</dbReference>
<evidence type="ECO:0000259" key="1">
    <source>
        <dbReference type="Pfam" id="PF13966"/>
    </source>
</evidence>
<sequence length="61" mass="6773">MAACLANRCVMCMSEEESSKHLFLDCRVSIGVWNWATQSARYPTLGYGCVAMYLRSGCVTT</sequence>
<protein>
    <recommendedName>
        <fullName evidence="1">Reverse transcriptase zinc-binding domain-containing protein</fullName>
    </recommendedName>
</protein>
<reference evidence="2 3" key="1">
    <citation type="submission" date="2020-06" db="EMBL/GenBank/DDBJ databases">
        <title>Transcriptomic and genomic resources for Thalictrum thalictroides and T. hernandezii: Facilitating candidate gene discovery in an emerging model plant lineage.</title>
        <authorList>
            <person name="Arias T."/>
            <person name="Riano-Pachon D.M."/>
            <person name="Di Stilio V.S."/>
        </authorList>
    </citation>
    <scope>NUCLEOTIDE SEQUENCE [LARGE SCALE GENOMIC DNA]</scope>
    <source>
        <strain evidence="3">cv. WT478/WT964</strain>
        <tissue evidence="2">Leaves</tissue>
    </source>
</reference>
<dbReference type="Pfam" id="PF13966">
    <property type="entry name" value="zf-RVT"/>
    <property type="match status" value="1"/>
</dbReference>
<organism evidence="2 3">
    <name type="scientific">Thalictrum thalictroides</name>
    <name type="common">Rue-anemone</name>
    <name type="synonym">Anemone thalictroides</name>
    <dbReference type="NCBI Taxonomy" id="46969"/>
    <lineage>
        <taxon>Eukaryota</taxon>
        <taxon>Viridiplantae</taxon>
        <taxon>Streptophyta</taxon>
        <taxon>Embryophyta</taxon>
        <taxon>Tracheophyta</taxon>
        <taxon>Spermatophyta</taxon>
        <taxon>Magnoliopsida</taxon>
        <taxon>Ranunculales</taxon>
        <taxon>Ranunculaceae</taxon>
        <taxon>Thalictroideae</taxon>
        <taxon>Thalictrum</taxon>
    </lineage>
</organism>
<comment type="caution">
    <text evidence="2">The sequence shown here is derived from an EMBL/GenBank/DDBJ whole genome shotgun (WGS) entry which is preliminary data.</text>
</comment>
<proteinExistence type="predicted"/>
<name>A0A7J6WGM1_THATH</name>
<feature type="domain" description="Reverse transcriptase zinc-binding" evidence="1">
    <location>
        <begin position="5"/>
        <end position="33"/>
    </location>
</feature>
<evidence type="ECO:0000313" key="3">
    <source>
        <dbReference type="Proteomes" id="UP000554482"/>
    </source>
</evidence>
<keyword evidence="3" id="KW-1185">Reference proteome</keyword>
<gene>
    <name evidence="2" type="ORF">FRX31_014849</name>
</gene>
<accession>A0A7J6WGM1</accession>
<dbReference type="Proteomes" id="UP000554482">
    <property type="component" value="Unassembled WGS sequence"/>
</dbReference>
<dbReference type="AlphaFoldDB" id="A0A7J6WGM1"/>
<dbReference type="EMBL" id="JABWDY010017157">
    <property type="protein sequence ID" value="KAF5195565.1"/>
    <property type="molecule type" value="Genomic_DNA"/>
</dbReference>